<dbReference type="CDD" id="cd01837">
    <property type="entry name" value="SGNH_plant_lipase_like"/>
    <property type="match status" value="1"/>
</dbReference>
<evidence type="ECO:0000313" key="2">
    <source>
        <dbReference type="EMBL" id="KAG6474462.1"/>
    </source>
</evidence>
<accession>A0A8J5C7X7</accession>
<evidence type="ECO:0000256" key="1">
    <source>
        <dbReference type="ARBA" id="ARBA00008668"/>
    </source>
</evidence>
<dbReference type="PANTHER" id="PTHR45642">
    <property type="entry name" value="GDSL ESTERASE/LIPASE EXL3"/>
    <property type="match status" value="1"/>
</dbReference>
<dbReference type="InterPro" id="IPR035669">
    <property type="entry name" value="SGNH_plant_lipase-like"/>
</dbReference>
<dbReference type="FunFam" id="3.40.50.1110:FF:000003">
    <property type="entry name" value="GDSL esterase/lipase APG"/>
    <property type="match status" value="1"/>
</dbReference>
<name>A0A8J5C7X7_ZINOF</name>
<keyword evidence="3" id="KW-1185">Reference proteome</keyword>
<dbReference type="InterPro" id="IPR036514">
    <property type="entry name" value="SGNH_hydro_sf"/>
</dbReference>
<organism evidence="2 3">
    <name type="scientific">Zingiber officinale</name>
    <name type="common">Ginger</name>
    <name type="synonym">Amomum zingiber</name>
    <dbReference type="NCBI Taxonomy" id="94328"/>
    <lineage>
        <taxon>Eukaryota</taxon>
        <taxon>Viridiplantae</taxon>
        <taxon>Streptophyta</taxon>
        <taxon>Embryophyta</taxon>
        <taxon>Tracheophyta</taxon>
        <taxon>Spermatophyta</taxon>
        <taxon>Magnoliopsida</taxon>
        <taxon>Liliopsida</taxon>
        <taxon>Zingiberales</taxon>
        <taxon>Zingiberaceae</taxon>
        <taxon>Zingiber</taxon>
    </lineage>
</organism>
<reference evidence="2 3" key="1">
    <citation type="submission" date="2020-08" db="EMBL/GenBank/DDBJ databases">
        <title>Plant Genome Project.</title>
        <authorList>
            <person name="Zhang R.-G."/>
        </authorList>
    </citation>
    <scope>NUCLEOTIDE SEQUENCE [LARGE SCALE GENOMIC DNA]</scope>
    <source>
        <tissue evidence="2">Rhizome</tissue>
    </source>
</reference>
<gene>
    <name evidence="2" type="ORF">ZIOFF_068397</name>
</gene>
<dbReference type="GO" id="GO:0016788">
    <property type="term" value="F:hydrolase activity, acting on ester bonds"/>
    <property type="evidence" value="ECO:0007669"/>
    <property type="project" value="InterPro"/>
</dbReference>
<comment type="similarity">
    <text evidence="1">Belongs to the 'GDSL' lipolytic enzyme family.</text>
</comment>
<dbReference type="EMBL" id="JACMSC010000019">
    <property type="protein sequence ID" value="KAG6474462.1"/>
    <property type="molecule type" value="Genomic_DNA"/>
</dbReference>
<dbReference type="PANTHER" id="PTHR45642:SF46">
    <property type="entry name" value="OS06G0636700 PROTEIN"/>
    <property type="match status" value="1"/>
</dbReference>
<protein>
    <recommendedName>
        <fullName evidence="4">GDSL esterase/lipase</fullName>
    </recommendedName>
</protein>
<proteinExistence type="inferred from homology"/>
<dbReference type="Proteomes" id="UP000734854">
    <property type="component" value="Unassembled WGS sequence"/>
</dbReference>
<dbReference type="AlphaFoldDB" id="A0A8J5C7X7"/>
<comment type="caution">
    <text evidence="2">The sequence shown here is derived from an EMBL/GenBank/DDBJ whole genome shotgun (WGS) entry which is preliminary data.</text>
</comment>
<sequence length="377" mass="42068">MFHLICSFIGSPMLVLQSVSVHVEGGTMGGLHCLLLLSFHLIAPLPSLAGRIPAVIVFGDSTVDAGNNNYVATIAKADFPPYGRDFPGGRATGRFCNGRLATDFISEALGLPPSIPAYLDPAYTIEDFARGVCFASAATGFDTATSDFLSVIPLWKEVEFFKEYRQRLTAYVGKKKAAYIVREAVYIVSIGTNDFIENYYSPLGRRRWEFTVEEYVDFIVGLARDFFRDIYRLGARKISFTGLSPFGCLPSERATNQETKGACVEEYNRVAKEFNGKLEAAMQRLCEELPGIKLRFAPLYDLFLDATQNPSRYGFESSSRGCCGTGKFETSITCNEWTPFTCEDADKFAFWDSIHPSERFYRFFANQTLSTSLAEFI</sequence>
<dbReference type="InterPro" id="IPR050592">
    <property type="entry name" value="GDSL_lipolytic_enzyme"/>
</dbReference>
<dbReference type="Gene3D" id="3.40.50.1110">
    <property type="entry name" value="SGNH hydrolase"/>
    <property type="match status" value="1"/>
</dbReference>
<evidence type="ECO:0000313" key="3">
    <source>
        <dbReference type="Proteomes" id="UP000734854"/>
    </source>
</evidence>
<dbReference type="SUPFAM" id="SSF52266">
    <property type="entry name" value="SGNH hydrolase"/>
    <property type="match status" value="1"/>
</dbReference>
<dbReference type="InterPro" id="IPR001087">
    <property type="entry name" value="GDSL"/>
</dbReference>
<evidence type="ECO:0008006" key="4">
    <source>
        <dbReference type="Google" id="ProtNLM"/>
    </source>
</evidence>
<dbReference type="Pfam" id="PF00657">
    <property type="entry name" value="Lipase_GDSL"/>
    <property type="match status" value="1"/>
</dbReference>